<accession>A0ABZ3FR00</accession>
<feature type="domain" description="ABM" evidence="1">
    <location>
        <begin position="23"/>
        <end position="77"/>
    </location>
</feature>
<gene>
    <name evidence="2" type="ORF">AADG42_14730</name>
</gene>
<keyword evidence="2" id="KW-0560">Oxidoreductase</keyword>
<reference evidence="2 3" key="1">
    <citation type="submission" date="2024-04" db="EMBL/GenBank/DDBJ databases">
        <title>Isolation of an actinomycete strain from pig manure.</title>
        <authorList>
            <person name="Gong T."/>
            <person name="Yu Z."/>
            <person name="An M."/>
            <person name="Wei C."/>
            <person name="Yang W."/>
            <person name="Liu L."/>
        </authorList>
    </citation>
    <scope>NUCLEOTIDE SEQUENCE [LARGE SCALE GENOMIC DNA]</scope>
    <source>
        <strain evidence="2 3">ZF39</strain>
    </source>
</reference>
<dbReference type="Proteomes" id="UP001442841">
    <property type="component" value="Chromosome"/>
</dbReference>
<evidence type="ECO:0000313" key="2">
    <source>
        <dbReference type="EMBL" id="XAN08503.1"/>
    </source>
</evidence>
<dbReference type="GO" id="GO:0004497">
    <property type="term" value="F:monooxygenase activity"/>
    <property type="evidence" value="ECO:0007669"/>
    <property type="project" value="UniProtKB-KW"/>
</dbReference>
<keyword evidence="3" id="KW-1185">Reference proteome</keyword>
<dbReference type="InterPro" id="IPR007138">
    <property type="entry name" value="ABM_dom"/>
</dbReference>
<organism evidence="2 3">
    <name type="scientific">Ammonicoccus fulvus</name>
    <dbReference type="NCBI Taxonomy" id="3138240"/>
    <lineage>
        <taxon>Bacteria</taxon>
        <taxon>Bacillati</taxon>
        <taxon>Actinomycetota</taxon>
        <taxon>Actinomycetes</taxon>
        <taxon>Propionibacteriales</taxon>
        <taxon>Propionibacteriaceae</taxon>
        <taxon>Ammonicoccus</taxon>
    </lineage>
</organism>
<keyword evidence="2" id="KW-0503">Monooxygenase</keyword>
<protein>
    <submittedName>
        <fullName evidence="2">Antibiotic biosynthesis monooxygenase</fullName>
    </submittedName>
</protein>
<sequence length="101" mass="11287">MDKANAQADQGVQLSGFLRCATDDEVAIVAEHLPRHIELTRAELGCLSFEVIQTEDPRVWSVEEWFTGSDAFRAHQARVIASEWGRATQGIERDYAIVGLE</sequence>
<dbReference type="Gene3D" id="3.30.70.100">
    <property type="match status" value="1"/>
</dbReference>
<name>A0ABZ3FR00_9ACTN</name>
<evidence type="ECO:0000313" key="3">
    <source>
        <dbReference type="Proteomes" id="UP001442841"/>
    </source>
</evidence>
<evidence type="ECO:0000259" key="1">
    <source>
        <dbReference type="Pfam" id="PF03992"/>
    </source>
</evidence>
<dbReference type="SUPFAM" id="SSF54909">
    <property type="entry name" value="Dimeric alpha+beta barrel"/>
    <property type="match status" value="1"/>
</dbReference>
<dbReference type="RefSeq" id="WP_425309961.1">
    <property type="nucleotide sequence ID" value="NZ_CP154795.1"/>
</dbReference>
<proteinExistence type="predicted"/>
<dbReference type="Pfam" id="PF03992">
    <property type="entry name" value="ABM"/>
    <property type="match status" value="1"/>
</dbReference>
<dbReference type="EMBL" id="CP154795">
    <property type="protein sequence ID" value="XAN08503.1"/>
    <property type="molecule type" value="Genomic_DNA"/>
</dbReference>
<dbReference type="InterPro" id="IPR011008">
    <property type="entry name" value="Dimeric_a/b-barrel"/>
</dbReference>